<feature type="compositionally biased region" description="Basic and acidic residues" evidence="4">
    <location>
        <begin position="514"/>
        <end position="525"/>
    </location>
</feature>
<dbReference type="Proteomes" id="UP000019132">
    <property type="component" value="Unassembled WGS sequence"/>
</dbReference>
<name>K3X2R0_GLOUD</name>
<dbReference type="GO" id="GO:0045717">
    <property type="term" value="P:negative regulation of fatty acid biosynthetic process"/>
    <property type="evidence" value="ECO:0007669"/>
    <property type="project" value="TreeGrafter"/>
</dbReference>
<protein>
    <recommendedName>
        <fullName evidence="7">Anaphase-promoting complex subunit 4 WD40 domain-containing protein</fullName>
    </recommendedName>
</protein>
<dbReference type="eggNOG" id="KOG1310">
    <property type="taxonomic scope" value="Eukaryota"/>
</dbReference>
<dbReference type="SMART" id="SM00320">
    <property type="entry name" value="WD40"/>
    <property type="match status" value="7"/>
</dbReference>
<sequence length="701" mass="77959">MPPGLSMHHRLQQPHHFASDSLSISALLAERELRGNGRAIDVACQDHGSLVARLECDAVLDGHRGCVNHLRWNRPGSLLVSGSDDHHVSVWDYATKQQHENIATGHTGNIFAVCFVPETNDHIIASAAADCDVRIHYAPFRSPDSTKLFHVHGGRVKDIGTSWGVPKVFWSVAEDGLVYQFDLRALPTVDGRGETHDASGVLVRLGRDRRGKTLRGMGMATHPLDPTKFVLACGDHYTRLYDRRMLRIQRLVSRRETSQGATIPTEVFAPPHLHLKTSSERHAIFRHDEAHGTSIQFSNDGSEILANYHNDHIYLFNVNGGPHPVNQYEKKEENSVVTTEVPGWHNGQHMDESSIPLLMRSDEVKELHSKGLVALVGLNFTHALKFFLKACNAKCLSTLSASFRKDLYHNCAKAYLGRGWSADYYLAAVHCKKALELDADDRDVDLTYIKALHSDKKNKHARYLSAAYRSKYPEFASDVDQFVADGNADRTTSPRSPLSASQSSDDVDEDDDDEPRRSEDEHSDGSRASSVSARIAGPENDEEFWKASLLNGQYVNCDVVRRYIGYCNSETDIKEAAFMGQNDAYIVAGSDDGRAYIWEKATGKLVNAIVADQNIVNCVRPHPTDSCLATSGIEDVIRLWRPTGDPDLSPTEDELDDMMKANQSKMSDNNYGFYFRSATPNVIRVVFQSGSPEGVRECATS</sequence>
<dbReference type="InParanoid" id="K3X2R0"/>
<dbReference type="HOGENOM" id="CLU_012381_3_1_1"/>
<evidence type="ECO:0000256" key="4">
    <source>
        <dbReference type="SAM" id="MobiDB-lite"/>
    </source>
</evidence>
<keyword evidence="2" id="KW-0677">Repeat</keyword>
<keyword evidence="6" id="KW-1185">Reference proteome</keyword>
<feature type="compositionally biased region" description="Low complexity" evidence="4">
    <location>
        <begin position="493"/>
        <end position="504"/>
    </location>
</feature>
<dbReference type="STRING" id="431595.K3X2R0"/>
<evidence type="ECO:0000313" key="5">
    <source>
        <dbReference type="EnsemblProtists" id="PYU1_T011509"/>
    </source>
</evidence>
<feature type="repeat" description="WD" evidence="3">
    <location>
        <begin position="60"/>
        <end position="101"/>
    </location>
</feature>
<dbReference type="InterPro" id="IPR045151">
    <property type="entry name" value="DCAF8"/>
</dbReference>
<dbReference type="EnsemblProtists" id="PYU1_T011509">
    <property type="protein sequence ID" value="PYU1_T011509"/>
    <property type="gene ID" value="PYU1_G011483"/>
</dbReference>
<dbReference type="PROSITE" id="PS50082">
    <property type="entry name" value="WD_REPEATS_2"/>
    <property type="match status" value="1"/>
</dbReference>
<dbReference type="GO" id="GO:0080008">
    <property type="term" value="C:Cul4-RING E3 ubiquitin ligase complex"/>
    <property type="evidence" value="ECO:0007669"/>
    <property type="project" value="TreeGrafter"/>
</dbReference>
<proteinExistence type="predicted"/>
<reference evidence="5" key="3">
    <citation type="submission" date="2015-02" db="UniProtKB">
        <authorList>
            <consortium name="EnsemblProtists"/>
        </authorList>
    </citation>
    <scope>IDENTIFICATION</scope>
    <source>
        <strain evidence="5">DAOM BR144</strain>
    </source>
</reference>
<dbReference type="OMA" id="YKQRYVG"/>
<evidence type="ECO:0000256" key="1">
    <source>
        <dbReference type="ARBA" id="ARBA00022574"/>
    </source>
</evidence>
<evidence type="ECO:0008006" key="7">
    <source>
        <dbReference type="Google" id="ProtNLM"/>
    </source>
</evidence>
<dbReference type="Gene3D" id="2.130.10.10">
    <property type="entry name" value="YVTN repeat-like/Quinoprotein amine dehydrogenase"/>
    <property type="match status" value="2"/>
</dbReference>
<dbReference type="SUPFAM" id="SSF50978">
    <property type="entry name" value="WD40 repeat-like"/>
    <property type="match status" value="1"/>
</dbReference>
<dbReference type="EMBL" id="GL376571">
    <property type="status" value="NOT_ANNOTATED_CDS"/>
    <property type="molecule type" value="Genomic_DNA"/>
</dbReference>
<dbReference type="PANTHER" id="PTHR15574">
    <property type="entry name" value="WD REPEAT DOMAIN-CONTAINING FAMILY"/>
    <property type="match status" value="1"/>
</dbReference>
<evidence type="ECO:0000256" key="3">
    <source>
        <dbReference type="PROSITE-ProRule" id="PRU00221"/>
    </source>
</evidence>
<dbReference type="InterPro" id="IPR036322">
    <property type="entry name" value="WD40_repeat_dom_sf"/>
</dbReference>
<evidence type="ECO:0000313" key="6">
    <source>
        <dbReference type="Proteomes" id="UP000019132"/>
    </source>
</evidence>
<dbReference type="PANTHER" id="PTHR15574:SF40">
    <property type="entry name" value="WD AND TETRATRICOPEPTIDE REPEATS PROTEIN 1"/>
    <property type="match status" value="1"/>
</dbReference>
<dbReference type="PROSITE" id="PS50294">
    <property type="entry name" value="WD_REPEATS_REGION"/>
    <property type="match status" value="1"/>
</dbReference>
<dbReference type="GO" id="GO:0005737">
    <property type="term" value="C:cytoplasm"/>
    <property type="evidence" value="ECO:0007669"/>
    <property type="project" value="TreeGrafter"/>
</dbReference>
<feature type="region of interest" description="Disordered" evidence="4">
    <location>
        <begin position="486"/>
        <end position="535"/>
    </location>
</feature>
<reference evidence="6" key="2">
    <citation type="submission" date="2010-04" db="EMBL/GenBank/DDBJ databases">
        <authorList>
            <person name="Buell R."/>
            <person name="Hamilton J."/>
            <person name="Hostetler J."/>
        </authorList>
    </citation>
    <scope>NUCLEOTIDE SEQUENCE [LARGE SCALE GENOMIC DNA]</scope>
    <source>
        <strain evidence="6">DAOM:BR144</strain>
    </source>
</reference>
<dbReference type="InterPro" id="IPR015943">
    <property type="entry name" value="WD40/YVTN_repeat-like_dom_sf"/>
</dbReference>
<accession>K3X2R0</accession>
<dbReference type="FunCoup" id="K3X2R0">
    <property type="interactions" value="97"/>
</dbReference>
<dbReference type="Pfam" id="PF00400">
    <property type="entry name" value="WD40"/>
    <property type="match status" value="3"/>
</dbReference>
<dbReference type="VEuPathDB" id="FungiDB:PYU1_G011483"/>
<dbReference type="InterPro" id="IPR001680">
    <property type="entry name" value="WD40_rpt"/>
</dbReference>
<reference evidence="6" key="1">
    <citation type="journal article" date="2010" name="Genome Biol.">
        <title>Genome sequence of the necrotrophic plant pathogen Pythium ultimum reveals original pathogenicity mechanisms and effector repertoire.</title>
        <authorList>
            <person name="Levesque C.A."/>
            <person name="Brouwer H."/>
            <person name="Cano L."/>
            <person name="Hamilton J.P."/>
            <person name="Holt C."/>
            <person name="Huitema E."/>
            <person name="Raffaele S."/>
            <person name="Robideau G.P."/>
            <person name="Thines M."/>
            <person name="Win J."/>
            <person name="Zerillo M.M."/>
            <person name="Beakes G.W."/>
            <person name="Boore J.L."/>
            <person name="Busam D."/>
            <person name="Dumas B."/>
            <person name="Ferriera S."/>
            <person name="Fuerstenberg S.I."/>
            <person name="Gachon C.M."/>
            <person name="Gaulin E."/>
            <person name="Govers F."/>
            <person name="Grenville-Briggs L."/>
            <person name="Horner N."/>
            <person name="Hostetler J."/>
            <person name="Jiang R.H."/>
            <person name="Johnson J."/>
            <person name="Krajaejun T."/>
            <person name="Lin H."/>
            <person name="Meijer H.J."/>
            <person name="Moore B."/>
            <person name="Morris P."/>
            <person name="Phuntmart V."/>
            <person name="Puiu D."/>
            <person name="Shetty J."/>
            <person name="Stajich J.E."/>
            <person name="Tripathy S."/>
            <person name="Wawra S."/>
            <person name="van West P."/>
            <person name="Whitty B.R."/>
            <person name="Coutinho P.M."/>
            <person name="Henrissat B."/>
            <person name="Martin F."/>
            <person name="Thomas P.D."/>
            <person name="Tyler B.M."/>
            <person name="De Vries R.P."/>
            <person name="Kamoun S."/>
            <person name="Yandell M."/>
            <person name="Tisserat N."/>
            <person name="Buell C.R."/>
        </authorList>
    </citation>
    <scope>NUCLEOTIDE SEQUENCE</scope>
    <source>
        <strain evidence="6">DAOM:BR144</strain>
    </source>
</reference>
<keyword evidence="1 3" id="KW-0853">WD repeat</keyword>
<dbReference type="AlphaFoldDB" id="K3X2R0"/>
<organism evidence="5 6">
    <name type="scientific">Globisporangium ultimum (strain ATCC 200006 / CBS 805.95 / DAOM BR144)</name>
    <name type="common">Pythium ultimum</name>
    <dbReference type="NCBI Taxonomy" id="431595"/>
    <lineage>
        <taxon>Eukaryota</taxon>
        <taxon>Sar</taxon>
        <taxon>Stramenopiles</taxon>
        <taxon>Oomycota</taxon>
        <taxon>Peronosporomycetes</taxon>
        <taxon>Pythiales</taxon>
        <taxon>Pythiaceae</taxon>
        <taxon>Globisporangium</taxon>
    </lineage>
</organism>
<evidence type="ECO:0000256" key="2">
    <source>
        <dbReference type="ARBA" id="ARBA00022737"/>
    </source>
</evidence>